<keyword evidence="3" id="KW-1185">Reference proteome</keyword>
<evidence type="ECO:0000313" key="2">
    <source>
        <dbReference type="EMBL" id="OAA70161.1"/>
    </source>
</evidence>
<evidence type="ECO:0000313" key="3">
    <source>
        <dbReference type="Proteomes" id="UP000076881"/>
    </source>
</evidence>
<dbReference type="InterPro" id="IPR017853">
    <property type="entry name" value="GH"/>
</dbReference>
<accession>A0A168BIF1</accession>
<dbReference type="GO" id="GO:0009277">
    <property type="term" value="C:fungal-type cell wall"/>
    <property type="evidence" value="ECO:0007669"/>
    <property type="project" value="TreeGrafter"/>
</dbReference>
<organism evidence="2 3">
    <name type="scientific">Akanthomyces lecanii RCEF 1005</name>
    <dbReference type="NCBI Taxonomy" id="1081108"/>
    <lineage>
        <taxon>Eukaryota</taxon>
        <taxon>Fungi</taxon>
        <taxon>Dikarya</taxon>
        <taxon>Ascomycota</taxon>
        <taxon>Pezizomycotina</taxon>
        <taxon>Sordariomycetes</taxon>
        <taxon>Hypocreomycetidae</taxon>
        <taxon>Hypocreales</taxon>
        <taxon>Cordycipitaceae</taxon>
        <taxon>Akanthomyces</taxon>
        <taxon>Cordyceps confragosa</taxon>
    </lineage>
</organism>
<dbReference type="PANTHER" id="PTHR34154:SF10">
    <property type="entry name" value="ASL1-LIKE GLYCOSYL HYDROLASE CATALYTIC DOMAIN-CONTAINING PROTEIN"/>
    <property type="match status" value="1"/>
</dbReference>
<protein>
    <submittedName>
        <fullName evidence="2">Glycoside hydrolase, superfamily</fullName>
    </submittedName>
</protein>
<dbReference type="Pfam" id="PF11790">
    <property type="entry name" value="Glyco_hydro_cc"/>
    <property type="match status" value="1"/>
</dbReference>
<evidence type="ECO:0000259" key="1">
    <source>
        <dbReference type="Pfam" id="PF11790"/>
    </source>
</evidence>
<keyword evidence="2" id="KW-0378">Hydrolase</keyword>
<dbReference type="STRING" id="1081108.A0A168BIF1"/>
<dbReference type="EMBL" id="AZHF01000010">
    <property type="protein sequence ID" value="OAA70161.1"/>
    <property type="molecule type" value="Genomic_DNA"/>
</dbReference>
<dbReference type="SUPFAM" id="SSF51445">
    <property type="entry name" value="(Trans)glycosidases"/>
    <property type="match status" value="1"/>
</dbReference>
<gene>
    <name evidence="2" type="ORF">LEL_09977</name>
</gene>
<dbReference type="Gene3D" id="3.20.20.80">
    <property type="entry name" value="Glycosidases"/>
    <property type="match status" value="1"/>
</dbReference>
<dbReference type="PANTHER" id="PTHR34154">
    <property type="entry name" value="ALKALI-SENSITIVE LINKAGE PROTEIN 1"/>
    <property type="match status" value="1"/>
</dbReference>
<name>A0A168BIF1_CORDF</name>
<proteinExistence type="predicted"/>
<dbReference type="InterPro" id="IPR053183">
    <property type="entry name" value="ASL1"/>
</dbReference>
<dbReference type="GO" id="GO:0071966">
    <property type="term" value="P:fungal-type cell wall polysaccharide metabolic process"/>
    <property type="evidence" value="ECO:0007669"/>
    <property type="project" value="TreeGrafter"/>
</dbReference>
<sequence length="187" mass="20870">MVSQSLLAEPNSRRLLPPTGVVSLTAMATTSVVLRTTSLPEPKLPGNAVNAWRQYMNPYAGRARLGAPAVSNDGYGWLQDFPNQCQGSHIDFVPVHWYNDHSMERDFENWVNSICSLVGNRKVGITEFKGFGNEHEQLDFLRDALPFLDNKSCVKRYAYFGINNANKDLIEVTARTLPSSVLGTWGH</sequence>
<feature type="domain" description="Asl1-like glycosyl hydrolase catalytic" evidence="1">
    <location>
        <begin position="45"/>
        <end position="165"/>
    </location>
</feature>
<dbReference type="Proteomes" id="UP000076881">
    <property type="component" value="Unassembled WGS sequence"/>
</dbReference>
<dbReference type="AlphaFoldDB" id="A0A168BIF1"/>
<reference evidence="2 3" key="1">
    <citation type="journal article" date="2016" name="Genome Biol. Evol.">
        <title>Divergent and convergent evolution of fungal pathogenicity.</title>
        <authorList>
            <person name="Shang Y."/>
            <person name="Xiao G."/>
            <person name="Zheng P."/>
            <person name="Cen K."/>
            <person name="Zhan S."/>
            <person name="Wang C."/>
        </authorList>
    </citation>
    <scope>NUCLEOTIDE SEQUENCE [LARGE SCALE GENOMIC DNA]</scope>
    <source>
        <strain evidence="2 3">RCEF 1005</strain>
    </source>
</reference>
<dbReference type="GO" id="GO:0016787">
    <property type="term" value="F:hydrolase activity"/>
    <property type="evidence" value="ECO:0007669"/>
    <property type="project" value="UniProtKB-KW"/>
</dbReference>
<comment type="caution">
    <text evidence="2">The sequence shown here is derived from an EMBL/GenBank/DDBJ whole genome shotgun (WGS) entry which is preliminary data.</text>
</comment>
<dbReference type="OrthoDB" id="43654at2759"/>
<dbReference type="InterPro" id="IPR024655">
    <property type="entry name" value="Asl1_glyco_hydro_catalytic"/>
</dbReference>